<dbReference type="InterPro" id="IPR001304">
    <property type="entry name" value="C-type_lectin-like"/>
</dbReference>
<sequence length="137" mass="16388">MYLLSPDFNVFLKTTGLFPGRKQTNQSYVFINQSNKTWSEAQRYCRENYTDLVSVRNQTENDLIHNMFRSGTFVWIGLYKDNWQWSDQRNSSFRYWAPGKPDNFDGNEKWLPNELCFFNLYFLCPLTFVHVLINISV</sequence>
<dbReference type="Gene3D" id="3.10.100.10">
    <property type="entry name" value="Mannose-Binding Protein A, subunit A"/>
    <property type="match status" value="1"/>
</dbReference>
<accession>A0A8C9SPZ3</accession>
<dbReference type="PROSITE" id="PS50041">
    <property type="entry name" value="C_TYPE_LECTIN_2"/>
    <property type="match status" value="1"/>
</dbReference>
<dbReference type="SUPFAM" id="SSF56436">
    <property type="entry name" value="C-type lectin-like"/>
    <property type="match status" value="1"/>
</dbReference>
<reference evidence="2" key="2">
    <citation type="submission" date="2025-08" db="UniProtKB">
        <authorList>
            <consortium name="Ensembl"/>
        </authorList>
    </citation>
    <scope>IDENTIFICATION</scope>
</reference>
<protein>
    <recommendedName>
        <fullName evidence="1">C-type lectin domain-containing protein</fullName>
    </recommendedName>
</protein>
<organism evidence="2 3">
    <name type="scientific">Scleropages formosus</name>
    <name type="common">Asian bonytongue</name>
    <name type="synonym">Osteoglossum formosum</name>
    <dbReference type="NCBI Taxonomy" id="113540"/>
    <lineage>
        <taxon>Eukaryota</taxon>
        <taxon>Metazoa</taxon>
        <taxon>Chordata</taxon>
        <taxon>Craniata</taxon>
        <taxon>Vertebrata</taxon>
        <taxon>Euteleostomi</taxon>
        <taxon>Actinopterygii</taxon>
        <taxon>Neopterygii</taxon>
        <taxon>Teleostei</taxon>
        <taxon>Osteoglossocephala</taxon>
        <taxon>Osteoglossomorpha</taxon>
        <taxon>Osteoglossiformes</taxon>
        <taxon>Osteoglossidae</taxon>
        <taxon>Scleropages</taxon>
    </lineage>
</organism>
<feature type="domain" description="C-type lectin" evidence="1">
    <location>
        <begin position="23"/>
        <end position="116"/>
    </location>
</feature>
<dbReference type="InterPro" id="IPR016187">
    <property type="entry name" value="CTDL_fold"/>
</dbReference>
<evidence type="ECO:0000259" key="1">
    <source>
        <dbReference type="PROSITE" id="PS50041"/>
    </source>
</evidence>
<dbReference type="InterPro" id="IPR016186">
    <property type="entry name" value="C-type_lectin-like/link_sf"/>
</dbReference>
<reference evidence="2 3" key="1">
    <citation type="submission" date="2019-04" db="EMBL/GenBank/DDBJ databases">
        <authorList>
            <consortium name="Wellcome Sanger Institute Data Sharing"/>
        </authorList>
    </citation>
    <scope>NUCLEOTIDE SEQUENCE [LARGE SCALE GENOMIC DNA]</scope>
</reference>
<evidence type="ECO:0000313" key="3">
    <source>
        <dbReference type="Proteomes" id="UP000694397"/>
    </source>
</evidence>
<dbReference type="AlphaFoldDB" id="A0A8C9SPZ3"/>
<dbReference type="Pfam" id="PF00059">
    <property type="entry name" value="Lectin_C"/>
    <property type="match status" value="1"/>
</dbReference>
<dbReference type="Proteomes" id="UP000694397">
    <property type="component" value="Chromosome 11"/>
</dbReference>
<dbReference type="OrthoDB" id="7357196at2759"/>
<dbReference type="GeneTree" id="ENSGT01100000263473"/>
<proteinExistence type="predicted"/>
<dbReference type="PANTHER" id="PTHR45784">
    <property type="entry name" value="C-TYPE LECTIN DOMAIN FAMILY 20 MEMBER A-RELATED"/>
    <property type="match status" value="1"/>
</dbReference>
<evidence type="ECO:0000313" key="2">
    <source>
        <dbReference type="Ensembl" id="ENSSFOP00015038641.1"/>
    </source>
</evidence>
<dbReference type="SMART" id="SM00034">
    <property type="entry name" value="CLECT"/>
    <property type="match status" value="1"/>
</dbReference>
<reference evidence="2" key="3">
    <citation type="submission" date="2025-09" db="UniProtKB">
        <authorList>
            <consortium name="Ensembl"/>
        </authorList>
    </citation>
    <scope>IDENTIFICATION</scope>
</reference>
<keyword evidence="3" id="KW-1185">Reference proteome</keyword>
<dbReference type="Ensembl" id="ENSSFOT00015051481.1">
    <property type="protein sequence ID" value="ENSSFOP00015038641.1"/>
    <property type="gene ID" value="ENSSFOG00015028970.1"/>
</dbReference>
<name>A0A8C9SPZ3_SCLFO</name>
<dbReference type="PANTHER" id="PTHR45784:SF3">
    <property type="entry name" value="C-TYPE LECTIN DOMAIN FAMILY 4 MEMBER K-LIKE-RELATED"/>
    <property type="match status" value="1"/>
</dbReference>